<keyword evidence="5 6" id="KW-0472">Membrane</keyword>
<dbReference type="InterPro" id="IPR000620">
    <property type="entry name" value="EamA_dom"/>
</dbReference>
<evidence type="ECO:0000256" key="2">
    <source>
        <dbReference type="ARBA" id="ARBA00009853"/>
    </source>
</evidence>
<keyword evidence="9" id="KW-1185">Reference proteome</keyword>
<dbReference type="Pfam" id="PF00892">
    <property type="entry name" value="EamA"/>
    <property type="match status" value="2"/>
</dbReference>
<organism evidence="8 9">
    <name type="scientific">Tritonibacter aquimaris</name>
    <dbReference type="NCBI Taxonomy" id="2663379"/>
    <lineage>
        <taxon>Bacteria</taxon>
        <taxon>Pseudomonadati</taxon>
        <taxon>Pseudomonadota</taxon>
        <taxon>Alphaproteobacteria</taxon>
        <taxon>Rhodobacterales</taxon>
        <taxon>Paracoccaceae</taxon>
        <taxon>Tritonibacter</taxon>
    </lineage>
</organism>
<dbReference type="PANTHER" id="PTHR22911">
    <property type="entry name" value="ACYL-MALONYL CONDENSING ENZYME-RELATED"/>
    <property type="match status" value="1"/>
</dbReference>
<protein>
    <submittedName>
        <fullName evidence="8">EamA family transporter</fullName>
    </submittedName>
</protein>
<feature type="transmembrane region" description="Helical" evidence="6">
    <location>
        <begin position="45"/>
        <end position="64"/>
    </location>
</feature>
<dbReference type="SUPFAM" id="SSF103481">
    <property type="entry name" value="Multidrug resistance efflux transporter EmrE"/>
    <property type="match status" value="2"/>
</dbReference>
<comment type="caution">
    <text evidence="8">The sequence shown here is derived from an EMBL/GenBank/DDBJ whole genome shotgun (WGS) entry which is preliminary data.</text>
</comment>
<keyword evidence="3 6" id="KW-0812">Transmembrane</keyword>
<comment type="similarity">
    <text evidence="2">Belongs to the drug/metabolite transporter (DMT) superfamily. 10 TMS drug/metabolite exporter (DME) (TC 2.A.7.3) family.</text>
</comment>
<evidence type="ECO:0000256" key="5">
    <source>
        <dbReference type="ARBA" id="ARBA00023136"/>
    </source>
</evidence>
<feature type="transmembrane region" description="Helical" evidence="6">
    <location>
        <begin position="244"/>
        <end position="264"/>
    </location>
</feature>
<feature type="transmembrane region" description="Helical" evidence="6">
    <location>
        <begin position="186"/>
        <end position="204"/>
    </location>
</feature>
<dbReference type="InterPro" id="IPR037185">
    <property type="entry name" value="EmrE-like"/>
</dbReference>
<dbReference type="AlphaFoldDB" id="A0A844AJD5"/>
<dbReference type="RefSeq" id="WP_153544482.1">
    <property type="nucleotide sequence ID" value="NZ_WIXK01000001.1"/>
</dbReference>
<evidence type="ECO:0000256" key="4">
    <source>
        <dbReference type="ARBA" id="ARBA00022989"/>
    </source>
</evidence>
<dbReference type="Proteomes" id="UP000436694">
    <property type="component" value="Unassembled WGS sequence"/>
</dbReference>
<proteinExistence type="inferred from homology"/>
<feature type="domain" description="EamA" evidence="7">
    <location>
        <begin position="15"/>
        <end position="146"/>
    </location>
</feature>
<feature type="transmembrane region" description="Helical" evidence="6">
    <location>
        <begin position="12"/>
        <end position="33"/>
    </location>
</feature>
<feature type="transmembrane region" description="Helical" evidence="6">
    <location>
        <begin position="152"/>
        <end position="174"/>
    </location>
</feature>
<dbReference type="GO" id="GO:0016020">
    <property type="term" value="C:membrane"/>
    <property type="evidence" value="ECO:0007669"/>
    <property type="project" value="UniProtKB-SubCell"/>
</dbReference>
<evidence type="ECO:0000313" key="9">
    <source>
        <dbReference type="Proteomes" id="UP000436694"/>
    </source>
</evidence>
<evidence type="ECO:0000259" key="7">
    <source>
        <dbReference type="Pfam" id="PF00892"/>
    </source>
</evidence>
<dbReference type="PANTHER" id="PTHR22911:SF6">
    <property type="entry name" value="SOLUTE CARRIER FAMILY 35 MEMBER G1"/>
    <property type="match status" value="1"/>
</dbReference>
<dbReference type="EMBL" id="WIXK01000001">
    <property type="protein sequence ID" value="MQY41370.1"/>
    <property type="molecule type" value="Genomic_DNA"/>
</dbReference>
<comment type="subcellular location">
    <subcellularLocation>
        <location evidence="1">Membrane</location>
        <topology evidence="1">Multi-pass membrane protein</topology>
    </subcellularLocation>
</comment>
<evidence type="ECO:0000313" key="8">
    <source>
        <dbReference type="EMBL" id="MQY41370.1"/>
    </source>
</evidence>
<feature type="transmembrane region" description="Helical" evidence="6">
    <location>
        <begin position="270"/>
        <end position="287"/>
    </location>
</feature>
<keyword evidence="4 6" id="KW-1133">Transmembrane helix</keyword>
<feature type="transmembrane region" description="Helical" evidence="6">
    <location>
        <begin position="216"/>
        <end position="237"/>
    </location>
</feature>
<evidence type="ECO:0000256" key="1">
    <source>
        <dbReference type="ARBA" id="ARBA00004141"/>
    </source>
</evidence>
<evidence type="ECO:0000256" key="3">
    <source>
        <dbReference type="ARBA" id="ARBA00022692"/>
    </source>
</evidence>
<feature type="transmembrane region" description="Helical" evidence="6">
    <location>
        <begin position="91"/>
        <end position="123"/>
    </location>
</feature>
<feature type="transmembrane region" description="Helical" evidence="6">
    <location>
        <begin position="130"/>
        <end position="146"/>
    </location>
</feature>
<feature type="domain" description="EamA" evidence="7">
    <location>
        <begin position="155"/>
        <end position="287"/>
    </location>
</feature>
<reference evidence="8 9" key="1">
    <citation type="submission" date="2019-10" db="EMBL/GenBank/DDBJ databases">
        <title>Epibacterium sp. nov., isolated from seawater.</title>
        <authorList>
            <person name="Zhang X."/>
            <person name="Li N."/>
        </authorList>
    </citation>
    <scope>NUCLEOTIDE SEQUENCE [LARGE SCALE GENOMIC DNA]</scope>
    <source>
        <strain evidence="8 9">SM1969</strain>
    </source>
</reference>
<name>A0A844AJD5_9RHOB</name>
<gene>
    <name evidence="8" type="ORF">GG681_01850</name>
</gene>
<evidence type="ECO:0000256" key="6">
    <source>
        <dbReference type="SAM" id="Phobius"/>
    </source>
</evidence>
<sequence>MTTEVVPEQSVLFRTVLWMSGGIVSFSAMAVAGRELSATHDTFEIMAFRSLVSMLIVFAALSLTKSWSQVRRERLPQHMLRNVAHFTGQNLWFWAIAVAPLAQVFALEFTSPLWAMVLASVLLKDQIRRVQVVAALIGFAGILIVTRPGVGVWNIGIPLAAIAAFFFALTNVVTKSLTKVEGIGSILFWLTTLQLVFGVVAMGYDGVITWPTWQTAPWLVLVGICGLSAHFCLANALAIAPISVVTPIDFVRLPAIALVGMVLYNEAIDIWVITGAVVIFAGNYLNITASRRSL</sequence>
<accession>A0A844AJD5</accession>